<evidence type="ECO:0000313" key="2">
    <source>
        <dbReference type="EMBL" id="EGN99686.1"/>
    </source>
</evidence>
<evidence type="ECO:0000256" key="1">
    <source>
        <dbReference type="SAM" id="Coils"/>
    </source>
</evidence>
<protein>
    <submittedName>
        <fullName evidence="2">Uncharacterized protein</fullName>
    </submittedName>
</protein>
<evidence type="ECO:0000313" key="3">
    <source>
        <dbReference type="Proteomes" id="UP000008063"/>
    </source>
</evidence>
<dbReference type="Proteomes" id="UP000008063">
    <property type="component" value="Unassembled WGS sequence"/>
</dbReference>
<organism evidence="3">
    <name type="scientific">Serpula lacrymans var. lacrymans (strain S7.3)</name>
    <name type="common">Dry rot fungus</name>
    <dbReference type="NCBI Taxonomy" id="936435"/>
    <lineage>
        <taxon>Eukaryota</taxon>
        <taxon>Fungi</taxon>
        <taxon>Dikarya</taxon>
        <taxon>Basidiomycota</taxon>
        <taxon>Agaricomycotina</taxon>
        <taxon>Agaricomycetes</taxon>
        <taxon>Agaricomycetidae</taxon>
        <taxon>Boletales</taxon>
        <taxon>Coniophorineae</taxon>
        <taxon>Serpulaceae</taxon>
        <taxon>Serpula</taxon>
    </lineage>
</organism>
<accession>F8PUG6</accession>
<keyword evidence="3" id="KW-1185">Reference proteome</keyword>
<dbReference type="EMBL" id="GL945479">
    <property type="protein sequence ID" value="EGN99686.1"/>
    <property type="molecule type" value="Genomic_DNA"/>
</dbReference>
<reference evidence="3" key="1">
    <citation type="journal article" date="2011" name="Science">
        <title>The plant cell wall-decomposing machinery underlies the functional diversity of forest fungi.</title>
        <authorList>
            <person name="Eastwood D.C."/>
            <person name="Floudas D."/>
            <person name="Binder M."/>
            <person name="Majcherczyk A."/>
            <person name="Schneider P."/>
            <person name="Aerts A."/>
            <person name="Asiegbu F.O."/>
            <person name="Baker S.E."/>
            <person name="Barry K."/>
            <person name="Bendiksby M."/>
            <person name="Blumentritt M."/>
            <person name="Coutinho P.M."/>
            <person name="Cullen D."/>
            <person name="de Vries R.P."/>
            <person name="Gathman A."/>
            <person name="Goodell B."/>
            <person name="Henrissat B."/>
            <person name="Ihrmark K."/>
            <person name="Kauserud H."/>
            <person name="Kohler A."/>
            <person name="LaButti K."/>
            <person name="Lapidus A."/>
            <person name="Lavin J.L."/>
            <person name="Lee Y.-H."/>
            <person name="Lindquist E."/>
            <person name="Lilly W."/>
            <person name="Lucas S."/>
            <person name="Morin E."/>
            <person name="Murat C."/>
            <person name="Oguiza J.A."/>
            <person name="Park J."/>
            <person name="Pisabarro A.G."/>
            <person name="Riley R."/>
            <person name="Rosling A."/>
            <person name="Salamov A."/>
            <person name="Schmidt O."/>
            <person name="Schmutz J."/>
            <person name="Skrede I."/>
            <person name="Stenlid J."/>
            <person name="Wiebenga A."/>
            <person name="Xie X."/>
            <person name="Kuees U."/>
            <person name="Hibbett D.S."/>
            <person name="Hoffmeister D."/>
            <person name="Hoegberg N."/>
            <person name="Martin F."/>
            <person name="Grigoriev I.V."/>
            <person name="Watkinson S.C."/>
        </authorList>
    </citation>
    <scope>NUCLEOTIDE SEQUENCE [LARGE SCALE GENOMIC DNA]</scope>
    <source>
        <strain evidence="3">strain S7.3</strain>
    </source>
</reference>
<proteinExistence type="predicted"/>
<sequence length="121" mass="14372">DQTVKAAEARDLEAELQRLRQENTDLRKRVNETTSLESAKKKAEAKVEQLEQKMEDMIQEKVVQKENELNATYDEKMRNYEEREQDLQRQVTLFKNQLRDLRVSNDSNQAKLMNQSQRQGM</sequence>
<feature type="coiled-coil region" evidence="1">
    <location>
        <begin position="2"/>
        <end position="97"/>
    </location>
</feature>
<gene>
    <name evidence="2" type="ORF">SERLA73DRAFT_53511</name>
</gene>
<dbReference type="HOGENOM" id="CLU_153592_0_0_1"/>
<dbReference type="InParanoid" id="F8PUG6"/>
<dbReference type="AlphaFoldDB" id="F8PUG6"/>
<dbReference type="OMA" id="QVTLFKN"/>
<feature type="non-terminal residue" evidence="2">
    <location>
        <position position="1"/>
    </location>
</feature>
<dbReference type="OrthoDB" id="2990416at2759"/>
<name>F8PUG6_SERL3</name>
<keyword evidence="1" id="KW-0175">Coiled coil</keyword>